<dbReference type="InterPro" id="IPR007342">
    <property type="entry name" value="PsuG"/>
</dbReference>
<dbReference type="PANTHER" id="PTHR42909:SF1">
    <property type="entry name" value="CARBOHYDRATE KINASE PFKB DOMAIN-CONTAINING PROTEIN"/>
    <property type="match status" value="1"/>
</dbReference>
<dbReference type="EC" id="4.2.1.70" evidence="6"/>
<reference evidence="7 8" key="1">
    <citation type="submission" date="2018-06" db="EMBL/GenBank/DDBJ databases">
        <authorList>
            <consortium name="Pathogen Informatics"/>
            <person name="Doyle S."/>
        </authorList>
    </citation>
    <scope>NUCLEOTIDE SEQUENCE [LARGE SCALE GENOMIC DNA]</scope>
    <source>
        <strain evidence="7 8">NCTC11088</strain>
    </source>
</reference>
<feature type="active site" description="Nucleophile" evidence="6">
    <location>
        <position position="165"/>
    </location>
</feature>
<dbReference type="GO" id="GO:0016798">
    <property type="term" value="F:hydrolase activity, acting on glycosyl bonds"/>
    <property type="evidence" value="ECO:0007669"/>
    <property type="project" value="UniProtKB-KW"/>
</dbReference>
<evidence type="ECO:0000313" key="7">
    <source>
        <dbReference type="EMBL" id="SUB74314.1"/>
    </source>
</evidence>
<dbReference type="SUPFAM" id="SSF110581">
    <property type="entry name" value="Indigoidine synthase A-like"/>
    <property type="match status" value="1"/>
</dbReference>
<evidence type="ECO:0000256" key="2">
    <source>
        <dbReference type="ARBA" id="ARBA00022801"/>
    </source>
</evidence>
<feature type="binding site" evidence="6">
    <location>
        <position position="144"/>
    </location>
    <ligand>
        <name>Mn(2+)</name>
        <dbReference type="ChEBI" id="CHEBI:29035"/>
    </ligand>
</feature>
<name>A0A379D8L0_9FIRM</name>
<proteinExistence type="inferred from homology"/>
<protein>
    <recommendedName>
        <fullName evidence="6">Pseudouridine-5'-phosphate glycosidase</fullName>
        <shortName evidence="6">PsiMP glycosidase</shortName>
        <ecNumber evidence="6">4.2.1.70</ecNumber>
    </recommendedName>
</protein>
<dbReference type="GO" id="GO:0046113">
    <property type="term" value="P:nucleobase catabolic process"/>
    <property type="evidence" value="ECO:0007669"/>
    <property type="project" value="UniProtKB-UniRule"/>
</dbReference>
<dbReference type="HAMAP" id="MF_01876">
    <property type="entry name" value="PsiMP_glycosidase"/>
    <property type="match status" value="1"/>
</dbReference>
<keyword evidence="3 6" id="KW-0464">Manganese</keyword>
<comment type="similarity">
    <text evidence="6">Belongs to the pseudouridine-5'-phosphate glycosidase family.</text>
</comment>
<accession>A0A379D8L0</accession>
<dbReference type="AlphaFoldDB" id="A0A379D8L0"/>
<dbReference type="GO" id="GO:0004730">
    <property type="term" value="F:pseudouridylate synthase activity"/>
    <property type="evidence" value="ECO:0007669"/>
    <property type="project" value="UniProtKB-UniRule"/>
</dbReference>
<dbReference type="Proteomes" id="UP000254777">
    <property type="component" value="Unassembled WGS sequence"/>
</dbReference>
<dbReference type="Gene3D" id="3.40.1790.10">
    <property type="entry name" value="Indigoidine synthase domain"/>
    <property type="match status" value="1"/>
</dbReference>
<dbReference type="Pfam" id="PF04227">
    <property type="entry name" value="Indigoidine_A"/>
    <property type="match status" value="1"/>
</dbReference>
<comment type="cofactor">
    <cofactor evidence="6">
        <name>Mn(2+)</name>
        <dbReference type="ChEBI" id="CHEBI:29035"/>
    </cofactor>
    <text evidence="6">Binds 1 Mn(2+) ion per subunit.</text>
</comment>
<dbReference type="GO" id="GO:0005737">
    <property type="term" value="C:cytoplasm"/>
    <property type="evidence" value="ECO:0007669"/>
    <property type="project" value="TreeGrafter"/>
</dbReference>
<evidence type="ECO:0000256" key="3">
    <source>
        <dbReference type="ARBA" id="ARBA00023211"/>
    </source>
</evidence>
<keyword evidence="5 6" id="KW-0326">Glycosidase</keyword>
<feature type="binding site" evidence="6">
    <location>
        <position position="112"/>
    </location>
    <ligand>
        <name>substrate</name>
    </ligand>
</feature>
<dbReference type="InterPro" id="IPR022830">
    <property type="entry name" value="Indigdn_synthA-like"/>
</dbReference>
<feature type="active site" description="Proton donor" evidence="6">
    <location>
        <position position="31"/>
    </location>
</feature>
<evidence type="ECO:0000256" key="4">
    <source>
        <dbReference type="ARBA" id="ARBA00023239"/>
    </source>
</evidence>
<keyword evidence="1 6" id="KW-0479">Metal-binding</keyword>
<evidence type="ECO:0000313" key="8">
    <source>
        <dbReference type="Proteomes" id="UP000254777"/>
    </source>
</evidence>
<keyword evidence="2 6" id="KW-0378">Hydrolase</keyword>
<organism evidence="7 8">
    <name type="scientific">Peptoniphilus indolicus</name>
    <dbReference type="NCBI Taxonomy" id="33030"/>
    <lineage>
        <taxon>Bacteria</taxon>
        <taxon>Bacillati</taxon>
        <taxon>Bacillota</taxon>
        <taxon>Tissierellia</taxon>
        <taxon>Tissierellales</taxon>
        <taxon>Peptoniphilaceae</taxon>
        <taxon>Peptoniphilus</taxon>
    </lineage>
</organism>
<evidence type="ECO:0000256" key="1">
    <source>
        <dbReference type="ARBA" id="ARBA00022723"/>
    </source>
</evidence>
<comment type="subunit">
    <text evidence="6">Homotrimer.</text>
</comment>
<sequence>MLSKELMKKYMVISDEVQEAMDSGKPIVALESTIISHGMPYPQNLETAKACEEIVRENGCVPATTAIIDGKIRVGLSEEELEFMATSKDIIKCSRRDYAYVVANGLNGATTVATSIITASLAGIKLLVTGGIGGVHRGAEETFDISRDLQEIASNNVAVVCAGAKSILDIGLTLEYLETFGVPVFGYQTKEMPAFYTRSSGFNLDYKMDETSEIANAINTKWDLGLNGGVVVANPIPEEDEMDANVINKAIELALIDAKKEGIHGKETTPFLLGRVLTATGGNSLESNIALVKNNAKIGAQIARELYNN</sequence>
<dbReference type="GO" id="GO:0046872">
    <property type="term" value="F:metal ion binding"/>
    <property type="evidence" value="ECO:0007669"/>
    <property type="project" value="UniProtKB-KW"/>
</dbReference>
<evidence type="ECO:0000256" key="6">
    <source>
        <dbReference type="HAMAP-Rule" id="MF_01876"/>
    </source>
</evidence>
<dbReference type="PANTHER" id="PTHR42909">
    <property type="entry name" value="ZGC:136858"/>
    <property type="match status" value="1"/>
</dbReference>
<keyword evidence="4 6" id="KW-0456">Lyase</keyword>
<evidence type="ECO:0000256" key="5">
    <source>
        <dbReference type="ARBA" id="ARBA00023295"/>
    </source>
</evidence>
<comment type="function">
    <text evidence="6">Catalyzes the reversible cleavage of pseudouridine 5'-phosphate (PsiMP) to ribose 5-phosphate and uracil. Functions biologically in the cleavage direction, as part of a pseudouridine degradation pathway.</text>
</comment>
<feature type="binding site" evidence="6">
    <location>
        <position position="92"/>
    </location>
    <ligand>
        <name>substrate</name>
    </ligand>
</feature>
<feature type="binding site" evidence="6">
    <location>
        <begin position="146"/>
        <end position="148"/>
    </location>
    <ligand>
        <name>substrate</name>
    </ligand>
</feature>
<dbReference type="RefSeq" id="WP_004822371.1">
    <property type="nucleotide sequence ID" value="NZ_UGTH01000001.1"/>
</dbReference>
<gene>
    <name evidence="6 7" type="primary">psuG</name>
    <name evidence="7" type="ORF">NCTC11088_00044</name>
</gene>
<dbReference type="EMBL" id="UGTH01000001">
    <property type="protein sequence ID" value="SUB74314.1"/>
    <property type="molecule type" value="Genomic_DNA"/>
</dbReference>
<comment type="catalytic activity">
    <reaction evidence="6">
        <text>D-ribose 5-phosphate + uracil = psi-UMP + H2O</text>
        <dbReference type="Rhea" id="RHEA:18337"/>
        <dbReference type="ChEBI" id="CHEBI:15377"/>
        <dbReference type="ChEBI" id="CHEBI:17568"/>
        <dbReference type="ChEBI" id="CHEBI:58380"/>
        <dbReference type="ChEBI" id="CHEBI:78346"/>
        <dbReference type="EC" id="4.2.1.70"/>
    </reaction>
</comment>